<comment type="similarity">
    <text evidence="1">Belongs to the UPF0065 (bug) family.</text>
</comment>
<dbReference type="Proteomes" id="UP001595848">
    <property type="component" value="Unassembled WGS sequence"/>
</dbReference>
<organism evidence="3 4">
    <name type="scientific">Candidimonas humi</name>
    <dbReference type="NCBI Taxonomy" id="683355"/>
    <lineage>
        <taxon>Bacteria</taxon>
        <taxon>Pseudomonadati</taxon>
        <taxon>Pseudomonadota</taxon>
        <taxon>Betaproteobacteria</taxon>
        <taxon>Burkholderiales</taxon>
        <taxon>Alcaligenaceae</taxon>
        <taxon>Candidimonas</taxon>
    </lineage>
</organism>
<dbReference type="RefSeq" id="WP_217964775.1">
    <property type="nucleotide sequence ID" value="NZ_JAHTBN010000004.1"/>
</dbReference>
<dbReference type="EMBL" id="JBHSBV010000004">
    <property type="protein sequence ID" value="MFC4201967.1"/>
    <property type="molecule type" value="Genomic_DNA"/>
</dbReference>
<dbReference type="CDD" id="cd07012">
    <property type="entry name" value="PBP2_Bug_TTT"/>
    <property type="match status" value="1"/>
</dbReference>
<feature type="signal peptide" evidence="2">
    <location>
        <begin position="1"/>
        <end position="25"/>
    </location>
</feature>
<keyword evidence="4" id="KW-1185">Reference proteome</keyword>
<protein>
    <submittedName>
        <fullName evidence="3">Bug family tripartite tricarboxylate transporter substrate binding protein</fullName>
    </submittedName>
</protein>
<dbReference type="InterPro" id="IPR005064">
    <property type="entry name" value="BUG"/>
</dbReference>
<dbReference type="PIRSF" id="PIRSF017082">
    <property type="entry name" value="YflP"/>
    <property type="match status" value="1"/>
</dbReference>
<evidence type="ECO:0000256" key="1">
    <source>
        <dbReference type="ARBA" id="ARBA00006987"/>
    </source>
</evidence>
<proteinExistence type="inferred from homology"/>
<comment type="caution">
    <text evidence="3">The sequence shown here is derived from an EMBL/GenBank/DDBJ whole genome shotgun (WGS) entry which is preliminary data.</text>
</comment>
<accession>A0ABV8P2C8</accession>
<name>A0ABV8P2C8_9BURK</name>
<dbReference type="PANTHER" id="PTHR42928:SF5">
    <property type="entry name" value="BLR1237 PROTEIN"/>
    <property type="match status" value="1"/>
</dbReference>
<dbReference type="PANTHER" id="PTHR42928">
    <property type="entry name" value="TRICARBOXYLATE-BINDING PROTEIN"/>
    <property type="match status" value="1"/>
</dbReference>
<dbReference type="Pfam" id="PF03401">
    <property type="entry name" value="TctC"/>
    <property type="match status" value="1"/>
</dbReference>
<keyword evidence="2" id="KW-0732">Signal</keyword>
<evidence type="ECO:0000313" key="3">
    <source>
        <dbReference type="EMBL" id="MFC4201967.1"/>
    </source>
</evidence>
<reference evidence="4" key="1">
    <citation type="journal article" date="2019" name="Int. J. Syst. Evol. Microbiol.">
        <title>The Global Catalogue of Microorganisms (GCM) 10K type strain sequencing project: providing services to taxonomists for standard genome sequencing and annotation.</title>
        <authorList>
            <consortium name="The Broad Institute Genomics Platform"/>
            <consortium name="The Broad Institute Genome Sequencing Center for Infectious Disease"/>
            <person name="Wu L."/>
            <person name="Ma J."/>
        </authorList>
    </citation>
    <scope>NUCLEOTIDE SEQUENCE [LARGE SCALE GENOMIC DNA]</scope>
    <source>
        <strain evidence="4">LMG 24813</strain>
    </source>
</reference>
<feature type="chain" id="PRO_5045927315" evidence="2">
    <location>
        <begin position="26"/>
        <end position="325"/>
    </location>
</feature>
<gene>
    <name evidence="3" type="ORF">ACFOY1_13490</name>
</gene>
<evidence type="ECO:0000313" key="4">
    <source>
        <dbReference type="Proteomes" id="UP001595848"/>
    </source>
</evidence>
<evidence type="ECO:0000256" key="2">
    <source>
        <dbReference type="SAM" id="SignalP"/>
    </source>
</evidence>
<sequence>MNRLKRYAGACALALGALAGGQAAAAYPDRPVTVIVGFAPGGTNDILGRLMAAELAKRLGGSFVVENKPGANSMISANYVKHAKPDGYTLLVISSGGLTVNPAVYAPNRITYDPVKDFTPIALLAKFPLVVTTGAKLKDVKTIPELISLAKKSPVPLTHGVATSTFQLAAEVLGTAADVKFTEIPYKGSGPVVAALLGGQVDFAILDSAAVMPSVRAGRLNALAVTSAKRSDALPGIPTVDESGLPGFEVPIWTGLVAPAGTPKDVVQTLDHALAQILAEPDVKQKFKQLGMDVGEADSQVLETKIQDDIKRWTAAAKKAGMHYE</sequence>